<dbReference type="AlphaFoldDB" id="A0AAU7TC04"/>
<proteinExistence type="predicted"/>
<keyword evidence="1" id="KW-0472">Membrane</keyword>
<keyword evidence="1" id="KW-0812">Transmembrane</keyword>
<name>A0AAU7TC04_9ACTN</name>
<dbReference type="RefSeq" id="WP_350277064.1">
    <property type="nucleotide sequence ID" value="NZ_CP158165.1"/>
</dbReference>
<feature type="transmembrane region" description="Helical" evidence="1">
    <location>
        <begin position="7"/>
        <end position="28"/>
    </location>
</feature>
<keyword evidence="1" id="KW-1133">Transmembrane helix</keyword>
<protein>
    <recommendedName>
        <fullName evidence="3">DUF3592 domain-containing protein</fullName>
    </recommendedName>
</protein>
<feature type="transmembrane region" description="Helical" evidence="1">
    <location>
        <begin position="123"/>
        <end position="146"/>
    </location>
</feature>
<evidence type="ECO:0000256" key="1">
    <source>
        <dbReference type="SAM" id="Phobius"/>
    </source>
</evidence>
<evidence type="ECO:0008006" key="3">
    <source>
        <dbReference type="Google" id="ProtNLM"/>
    </source>
</evidence>
<sequence length="182" mass="20234">MRRVLFVVGWAVAGALGWAVVFGLALLVGSDDPEDFFEQATFRTEKVDAVVGASVADGPCAESKDDKGVRHTHGTSYEVDLSWTGRDGAEHRGEMTTCNRPDEGERVTVWVTSRDAVFNRSPLSMYGSVPIAAVIFALGAGGWIWLTKDERGRRGSETLGQRLRRLRLRRLRLRELKRSKRS</sequence>
<accession>A0AAU7TC04</accession>
<reference evidence="2" key="1">
    <citation type="submission" date="2024-06" db="EMBL/GenBank/DDBJ databases">
        <title>Kribbella sp. strain HUAS MG21 genome sequences.</title>
        <authorList>
            <person name="Mo P."/>
        </authorList>
    </citation>
    <scope>NUCLEOTIDE SEQUENCE</scope>
    <source>
        <strain evidence="2">HUAS MG21</strain>
    </source>
</reference>
<gene>
    <name evidence="2" type="ORF">ABN611_37500</name>
</gene>
<dbReference type="EMBL" id="CP158165">
    <property type="protein sequence ID" value="XBV24240.1"/>
    <property type="molecule type" value="Genomic_DNA"/>
</dbReference>
<organism evidence="2">
    <name type="scientific">Kribbella sp. HUAS MG21</name>
    <dbReference type="NCBI Taxonomy" id="3160966"/>
    <lineage>
        <taxon>Bacteria</taxon>
        <taxon>Bacillati</taxon>
        <taxon>Actinomycetota</taxon>
        <taxon>Actinomycetes</taxon>
        <taxon>Propionibacteriales</taxon>
        <taxon>Kribbellaceae</taxon>
        <taxon>Kribbella</taxon>
    </lineage>
</organism>
<evidence type="ECO:0000313" key="2">
    <source>
        <dbReference type="EMBL" id="XBV24240.1"/>
    </source>
</evidence>